<evidence type="ECO:0000256" key="5">
    <source>
        <dbReference type="ARBA" id="ARBA00023163"/>
    </source>
</evidence>
<dbReference type="GO" id="GO:0003677">
    <property type="term" value="F:DNA binding"/>
    <property type="evidence" value="ECO:0007669"/>
    <property type="project" value="UniProtKB-KW"/>
</dbReference>
<accession>A0A383RVY8</accession>
<dbReference type="InterPro" id="IPR036388">
    <property type="entry name" value="WH-like_DNA-bd_sf"/>
</dbReference>
<proteinExistence type="inferred from homology"/>
<dbReference type="PANTHER" id="PTHR46577">
    <property type="entry name" value="HTH-TYPE TRANSCRIPTIONAL REGULATORY PROTEIN GABR"/>
    <property type="match status" value="1"/>
</dbReference>
<dbReference type="Pfam" id="PF00392">
    <property type="entry name" value="GntR"/>
    <property type="match status" value="1"/>
</dbReference>
<evidence type="ECO:0000256" key="4">
    <source>
        <dbReference type="ARBA" id="ARBA00023125"/>
    </source>
</evidence>
<dbReference type="CDD" id="cd00609">
    <property type="entry name" value="AAT_like"/>
    <property type="match status" value="1"/>
</dbReference>
<evidence type="ECO:0000313" key="7">
    <source>
        <dbReference type="EMBL" id="SYX90814.1"/>
    </source>
</evidence>
<gene>
    <name evidence="7" type="primary">mocR</name>
    <name evidence="7" type="ORF">CCOS865_03081</name>
</gene>
<dbReference type="Gene3D" id="1.10.10.10">
    <property type="entry name" value="Winged helix-like DNA-binding domain superfamily/Winged helix DNA-binding domain"/>
    <property type="match status" value="1"/>
</dbReference>
<feature type="domain" description="HTH gntR-type" evidence="6">
    <location>
        <begin position="19"/>
        <end position="87"/>
    </location>
</feature>
<dbReference type="GO" id="GO:0003700">
    <property type="term" value="F:DNA-binding transcription factor activity"/>
    <property type="evidence" value="ECO:0007669"/>
    <property type="project" value="InterPro"/>
</dbReference>
<dbReference type="InterPro" id="IPR036390">
    <property type="entry name" value="WH_DNA-bd_sf"/>
</dbReference>
<dbReference type="Proteomes" id="UP000263595">
    <property type="component" value="Unassembled WGS sequence"/>
</dbReference>
<dbReference type="InterPro" id="IPR015424">
    <property type="entry name" value="PyrdxlP-dep_Trfase"/>
</dbReference>
<dbReference type="InterPro" id="IPR000524">
    <property type="entry name" value="Tscrpt_reg_HTH_GntR"/>
</dbReference>
<dbReference type="RefSeq" id="WP_119142395.1">
    <property type="nucleotide sequence ID" value="NZ_CBCSFL010000011.1"/>
</dbReference>
<evidence type="ECO:0000256" key="2">
    <source>
        <dbReference type="ARBA" id="ARBA00022898"/>
    </source>
</evidence>
<keyword evidence="8" id="KW-1185">Reference proteome</keyword>
<evidence type="ECO:0000259" key="6">
    <source>
        <dbReference type="PROSITE" id="PS50949"/>
    </source>
</evidence>
<keyword evidence="2" id="KW-0663">Pyridoxal phosphate</keyword>
<dbReference type="PANTHER" id="PTHR46577:SF1">
    <property type="entry name" value="HTH-TYPE TRANSCRIPTIONAL REGULATORY PROTEIN GABR"/>
    <property type="match status" value="1"/>
</dbReference>
<keyword evidence="4" id="KW-0238">DNA-binding</keyword>
<dbReference type="SUPFAM" id="SSF53383">
    <property type="entry name" value="PLP-dependent transferases"/>
    <property type="match status" value="1"/>
</dbReference>
<dbReference type="Pfam" id="PF00155">
    <property type="entry name" value="Aminotran_1_2"/>
    <property type="match status" value="1"/>
</dbReference>
<dbReference type="AlphaFoldDB" id="A0A383RVY8"/>
<evidence type="ECO:0000256" key="3">
    <source>
        <dbReference type="ARBA" id="ARBA00023015"/>
    </source>
</evidence>
<dbReference type="SMART" id="SM00345">
    <property type="entry name" value="HTH_GNTR"/>
    <property type="match status" value="1"/>
</dbReference>
<comment type="similarity">
    <text evidence="1">In the C-terminal section; belongs to the class-I pyridoxal-phosphate-dependent aminotransferase family.</text>
</comment>
<dbReference type="InterPro" id="IPR004839">
    <property type="entry name" value="Aminotransferase_I/II_large"/>
</dbReference>
<dbReference type="SUPFAM" id="SSF46785">
    <property type="entry name" value="Winged helix' DNA-binding domain"/>
    <property type="match status" value="1"/>
</dbReference>
<sequence length="487" mass="53728">MRSLLHDLLVSQLQRSAEMTLQRQLYRIIQASVLEGHLPVDYKMPSTRALADQLQISRITVSLAYERLTDEGYLYARPGSGTYVADTLPQAYAQPTTVQAPEAVEALLSQRGMAITARVTGLAKAGGAFVPGVADADLFPFHIWKRLQNRYFKKSQGELTGYVEHGGYRPLREALASYLYASRAVKCSPEQVIITMGTHQSLDLIAKLLSDPGDTVRVESPCHWGAPVVLSAAGLNVLPMGVDAEGACLPVIEKGDNPRLVFVTPSHQYPTGNIMTLQRRREWLAFAEAHNFWILEDDYDSEFRYDIEPIPSLQGLDSRQRVIYMGTFSKVTFPGLRLSYLVVPEPLADAFSKGMTQLYRPGLLPIQAAMADFIQEGHFASHIRKMRAVYGERRSLLQACLREQFGELIAFSSGAAGIHLAVNISPVGAAQKMIEQAANFALTLRGSYHIDPGVHDGLLVLGYGGVKVEEIPAAVRRLRQLYDAVTA</sequence>
<dbReference type="PRINTS" id="PR00035">
    <property type="entry name" value="HTHGNTR"/>
</dbReference>
<dbReference type="InterPro" id="IPR015421">
    <property type="entry name" value="PyrdxlP-dep_Trfase_major"/>
</dbReference>
<reference evidence="8" key="1">
    <citation type="submission" date="2018-08" db="EMBL/GenBank/DDBJ databases">
        <authorList>
            <person name="Blom J."/>
        </authorList>
    </citation>
    <scope>NUCLEOTIDE SEQUENCE [LARGE SCALE GENOMIC DNA]</scope>
    <source>
        <strain evidence="8">CCOS 865</strain>
    </source>
</reference>
<dbReference type="OrthoDB" id="9808770at2"/>
<dbReference type="InterPro" id="IPR051446">
    <property type="entry name" value="HTH_trans_reg/aminotransferase"/>
</dbReference>
<dbReference type="Gene3D" id="3.40.640.10">
    <property type="entry name" value="Type I PLP-dependent aspartate aminotransferase-like (Major domain)"/>
    <property type="match status" value="1"/>
</dbReference>
<protein>
    <submittedName>
        <fullName evidence="7">Putative rhizopine catabolism regulatory protein MocR</fullName>
    </submittedName>
</protein>
<organism evidence="7 8">
    <name type="scientific">Pseudomonas reidholzensis</name>
    <dbReference type="NCBI Taxonomy" id="1785162"/>
    <lineage>
        <taxon>Bacteria</taxon>
        <taxon>Pseudomonadati</taxon>
        <taxon>Pseudomonadota</taxon>
        <taxon>Gammaproteobacteria</taxon>
        <taxon>Pseudomonadales</taxon>
        <taxon>Pseudomonadaceae</taxon>
        <taxon>Pseudomonas</taxon>
    </lineage>
</organism>
<dbReference type="PROSITE" id="PS50949">
    <property type="entry name" value="HTH_GNTR"/>
    <property type="match status" value="1"/>
</dbReference>
<name>A0A383RVY8_9PSED</name>
<keyword evidence="3" id="KW-0805">Transcription regulation</keyword>
<dbReference type="GO" id="GO:0030170">
    <property type="term" value="F:pyridoxal phosphate binding"/>
    <property type="evidence" value="ECO:0007669"/>
    <property type="project" value="InterPro"/>
</dbReference>
<evidence type="ECO:0000313" key="8">
    <source>
        <dbReference type="Proteomes" id="UP000263595"/>
    </source>
</evidence>
<dbReference type="EMBL" id="UNOZ01000022">
    <property type="protein sequence ID" value="SYX90814.1"/>
    <property type="molecule type" value="Genomic_DNA"/>
</dbReference>
<keyword evidence="5" id="KW-0804">Transcription</keyword>
<dbReference type="CDD" id="cd07377">
    <property type="entry name" value="WHTH_GntR"/>
    <property type="match status" value="1"/>
</dbReference>
<evidence type="ECO:0000256" key="1">
    <source>
        <dbReference type="ARBA" id="ARBA00005384"/>
    </source>
</evidence>